<reference evidence="2" key="1">
    <citation type="submission" date="2023-03" db="EMBL/GenBank/DDBJ databases">
        <authorList>
            <person name="Julca I."/>
        </authorList>
    </citation>
    <scope>NUCLEOTIDE SEQUENCE</scope>
</reference>
<feature type="compositionally biased region" description="Polar residues" evidence="1">
    <location>
        <begin position="212"/>
        <end position="225"/>
    </location>
</feature>
<protein>
    <submittedName>
        <fullName evidence="2">OLC1v1020022C1</fullName>
    </submittedName>
</protein>
<feature type="compositionally biased region" description="Basic residues" evidence="1">
    <location>
        <begin position="226"/>
        <end position="245"/>
    </location>
</feature>
<dbReference type="AlphaFoldDB" id="A0AAV1EFB7"/>
<proteinExistence type="predicted"/>
<name>A0AAV1EFB7_OLDCO</name>
<dbReference type="Proteomes" id="UP001161247">
    <property type="component" value="Chromosome 9"/>
</dbReference>
<accession>A0AAV1EFB7</accession>
<dbReference type="PANTHER" id="PTHR35986">
    <property type="entry name" value="EXPRESSED PROTEIN"/>
    <property type="match status" value="1"/>
</dbReference>
<feature type="region of interest" description="Disordered" evidence="1">
    <location>
        <begin position="212"/>
        <end position="252"/>
    </location>
</feature>
<evidence type="ECO:0000313" key="3">
    <source>
        <dbReference type="Proteomes" id="UP001161247"/>
    </source>
</evidence>
<keyword evidence="3" id="KW-1185">Reference proteome</keyword>
<evidence type="ECO:0000313" key="2">
    <source>
        <dbReference type="EMBL" id="CAI9118446.1"/>
    </source>
</evidence>
<dbReference type="EMBL" id="OX459126">
    <property type="protein sequence ID" value="CAI9118446.1"/>
    <property type="molecule type" value="Genomic_DNA"/>
</dbReference>
<gene>
    <name evidence="2" type="ORF">OLC1_LOCUS24316</name>
</gene>
<dbReference type="PANTHER" id="PTHR35986:SF1">
    <property type="entry name" value="OS10G0430800 PROTEIN"/>
    <property type="match status" value="1"/>
</dbReference>
<evidence type="ECO:0000256" key="1">
    <source>
        <dbReference type="SAM" id="MobiDB-lite"/>
    </source>
</evidence>
<organism evidence="2 3">
    <name type="scientific">Oldenlandia corymbosa var. corymbosa</name>
    <dbReference type="NCBI Taxonomy" id="529605"/>
    <lineage>
        <taxon>Eukaryota</taxon>
        <taxon>Viridiplantae</taxon>
        <taxon>Streptophyta</taxon>
        <taxon>Embryophyta</taxon>
        <taxon>Tracheophyta</taxon>
        <taxon>Spermatophyta</taxon>
        <taxon>Magnoliopsida</taxon>
        <taxon>eudicotyledons</taxon>
        <taxon>Gunneridae</taxon>
        <taxon>Pentapetalae</taxon>
        <taxon>asterids</taxon>
        <taxon>lamiids</taxon>
        <taxon>Gentianales</taxon>
        <taxon>Rubiaceae</taxon>
        <taxon>Rubioideae</taxon>
        <taxon>Spermacoceae</taxon>
        <taxon>Hedyotis-Oldenlandia complex</taxon>
        <taxon>Oldenlandia</taxon>
    </lineage>
</organism>
<sequence length="252" mass="28651">MAEAVIDVERNLRVDLLTAPEVRALLELREKTVRDLVIAATGGAVVTFFASRKFNIVNRLLITGGASISCGYWSINKSLDRHIDRLLSMDGTWLQKELSASLLRRYHNNPRIMNRFSKHFYAEKVYDDSSDIPKFRWRPRYVYEDDAGNSEDATDTRDSASYKSAQKRVVTKEAKSVSKPAQINTAVELIENPFECIFGPPVGIEQVLSSGASNISRSGPGPSNTARKRHTHSNKRHHHRRHRKNHFEAYET</sequence>